<evidence type="ECO:0000313" key="2">
    <source>
        <dbReference type="Proteomes" id="UP000042394"/>
    </source>
</evidence>
<dbReference type="AlphaFoldDB" id="A0A655DNX3"/>
<reference evidence="1 2" key="1">
    <citation type="submission" date="2015-03" db="EMBL/GenBank/DDBJ databases">
        <authorList>
            <consortium name="Pathogen Informatics"/>
        </authorList>
    </citation>
    <scope>NUCLEOTIDE SEQUENCE [LARGE SCALE GENOMIC DNA]</scope>
    <source>
        <strain evidence="1 2">D4891</strain>
    </source>
</reference>
<organism evidence="1 2">
    <name type="scientific">Salmonella enterica subsp. enterica serovar Bovismorbificans</name>
    <dbReference type="NCBI Taxonomy" id="58097"/>
    <lineage>
        <taxon>Bacteria</taxon>
        <taxon>Pseudomonadati</taxon>
        <taxon>Pseudomonadota</taxon>
        <taxon>Gammaproteobacteria</taxon>
        <taxon>Enterobacterales</taxon>
        <taxon>Enterobacteriaceae</taxon>
        <taxon>Salmonella</taxon>
    </lineage>
</organism>
<protein>
    <submittedName>
        <fullName evidence="1">Uncharacterized protein</fullName>
    </submittedName>
</protein>
<dbReference type="EMBL" id="CQPD01000038">
    <property type="protein sequence ID" value="CNU76530.1"/>
    <property type="molecule type" value="Genomic_DNA"/>
</dbReference>
<accession>A0A655DNX3</accession>
<gene>
    <name evidence="1" type="ORF">ERS008207_03429</name>
</gene>
<dbReference type="Proteomes" id="UP000042394">
    <property type="component" value="Unassembled WGS sequence"/>
</dbReference>
<proteinExistence type="predicted"/>
<evidence type="ECO:0000313" key="1">
    <source>
        <dbReference type="EMBL" id="CNU76530.1"/>
    </source>
</evidence>
<name>A0A655DNX3_SALET</name>
<sequence length="149" mass="16599">MALLCWLEASIIMRAAERLRLMRVCSIKSHVDVSSLCCWRNSLEITKPCWLCCNEENSKPPETSCSSAKTPSTIISIVTTRIRLNIRHLPDNELSTLSAPAVITLLLQKGNTLFRKTTLPMTVSQRRCRRKMQGLGAGDEEALSPLAEA</sequence>